<keyword evidence="2 5" id="KW-0808">Transferase</keyword>
<dbReference type="InterPro" id="IPR015422">
    <property type="entry name" value="PyrdxlP-dep_Trfase_small"/>
</dbReference>
<evidence type="ECO:0000313" key="5">
    <source>
        <dbReference type="EMBL" id="MDT0261079.1"/>
    </source>
</evidence>
<dbReference type="Gene3D" id="3.90.1150.10">
    <property type="entry name" value="Aspartate Aminotransferase, domain 1"/>
    <property type="match status" value="1"/>
</dbReference>
<evidence type="ECO:0000256" key="1">
    <source>
        <dbReference type="ARBA" id="ARBA00022576"/>
    </source>
</evidence>
<dbReference type="InterPro" id="IPR024892">
    <property type="entry name" value="ArAT"/>
</dbReference>
<evidence type="ECO:0000259" key="4">
    <source>
        <dbReference type="Pfam" id="PF00155"/>
    </source>
</evidence>
<gene>
    <name evidence="5" type="ORF">RM423_06685</name>
</gene>
<name>A0ABU2J977_9ACTN</name>
<dbReference type="PANTHER" id="PTHR43643:SF3">
    <property type="entry name" value="HISTIDINOL-PHOSPHATE AMINOTRANSFERASE"/>
    <property type="match status" value="1"/>
</dbReference>
<dbReference type="InterPro" id="IPR004839">
    <property type="entry name" value="Aminotransferase_I/II_large"/>
</dbReference>
<sequence>MSNPSDTFDLADSADLAELAPLAEPAELIDLSMNESPYAPLPSVQAVVEKAVAQLHRYPPHTAAGLVTALAQRLDAPAEEILVGPGSAGLCQNLIQSLGPQRRQVVYPELSFEAYPLMVFNTGSQPVPVPLTGYAHDLDAMAAAVTEDTRCVLVCNPNNPTGDVLRTEQLAAFLDRIPSEVLVIIDEAYREYVTDPEAADGLALRQGRDNVCVLRTFSKAYGLATLRVGYALAPAAVAQRARMTGLVFYPGGLGQVAATASLRPEVDQELLTRCAANAEARTRLAESLRALGLPVAPSQTNFLWAPIGAEAENLAARCRAAGILVRPYPGLGVRITIGSAEANERLLAVASAG</sequence>
<protein>
    <submittedName>
        <fullName evidence="5">Histidinol-phosphate transaminase</fullName>
        <ecNumber evidence="5">2.6.1.9</ecNumber>
    </submittedName>
</protein>
<dbReference type="GO" id="GO:0004400">
    <property type="term" value="F:histidinol-phosphate transaminase activity"/>
    <property type="evidence" value="ECO:0007669"/>
    <property type="project" value="UniProtKB-EC"/>
</dbReference>
<keyword evidence="3" id="KW-0663">Pyridoxal phosphate</keyword>
<dbReference type="SUPFAM" id="SSF53383">
    <property type="entry name" value="PLP-dependent transferases"/>
    <property type="match status" value="1"/>
</dbReference>
<dbReference type="NCBIfam" id="NF002878">
    <property type="entry name" value="PRK03321.1"/>
    <property type="match status" value="1"/>
</dbReference>
<dbReference type="Proteomes" id="UP001183176">
    <property type="component" value="Unassembled WGS sequence"/>
</dbReference>
<dbReference type="EMBL" id="JAVREH010000006">
    <property type="protein sequence ID" value="MDT0261079.1"/>
    <property type="molecule type" value="Genomic_DNA"/>
</dbReference>
<organism evidence="5 6">
    <name type="scientific">Jatrophihabitans lederbergiae</name>
    <dbReference type="NCBI Taxonomy" id="3075547"/>
    <lineage>
        <taxon>Bacteria</taxon>
        <taxon>Bacillati</taxon>
        <taxon>Actinomycetota</taxon>
        <taxon>Actinomycetes</taxon>
        <taxon>Jatrophihabitantales</taxon>
        <taxon>Jatrophihabitantaceae</taxon>
        <taxon>Jatrophihabitans</taxon>
    </lineage>
</organism>
<dbReference type="InterPro" id="IPR015421">
    <property type="entry name" value="PyrdxlP-dep_Trfase_major"/>
</dbReference>
<evidence type="ECO:0000313" key="6">
    <source>
        <dbReference type="Proteomes" id="UP001183176"/>
    </source>
</evidence>
<dbReference type="InterPro" id="IPR015424">
    <property type="entry name" value="PyrdxlP-dep_Trfase"/>
</dbReference>
<dbReference type="Pfam" id="PF00155">
    <property type="entry name" value="Aminotran_1_2"/>
    <property type="match status" value="1"/>
</dbReference>
<comment type="caution">
    <text evidence="5">The sequence shown here is derived from an EMBL/GenBank/DDBJ whole genome shotgun (WGS) entry which is preliminary data.</text>
</comment>
<dbReference type="Gene3D" id="3.40.640.10">
    <property type="entry name" value="Type I PLP-dependent aspartate aminotransferase-like (Major domain)"/>
    <property type="match status" value="1"/>
</dbReference>
<dbReference type="EC" id="2.6.1.9" evidence="5"/>
<proteinExistence type="predicted"/>
<evidence type="ECO:0000256" key="3">
    <source>
        <dbReference type="ARBA" id="ARBA00022898"/>
    </source>
</evidence>
<keyword evidence="6" id="KW-1185">Reference proteome</keyword>
<evidence type="ECO:0000256" key="2">
    <source>
        <dbReference type="ARBA" id="ARBA00022679"/>
    </source>
</evidence>
<accession>A0ABU2J977</accession>
<dbReference type="CDD" id="cd00609">
    <property type="entry name" value="AAT_like"/>
    <property type="match status" value="1"/>
</dbReference>
<feature type="domain" description="Aminotransferase class I/classII large" evidence="4">
    <location>
        <begin position="27"/>
        <end position="348"/>
    </location>
</feature>
<dbReference type="RefSeq" id="WP_311422235.1">
    <property type="nucleotide sequence ID" value="NZ_JAVREH010000006.1"/>
</dbReference>
<keyword evidence="1 5" id="KW-0032">Aminotransferase</keyword>
<reference evidence="6" key="1">
    <citation type="submission" date="2023-07" db="EMBL/GenBank/DDBJ databases">
        <title>30 novel species of actinomycetes from the DSMZ collection.</title>
        <authorList>
            <person name="Nouioui I."/>
        </authorList>
    </citation>
    <scope>NUCLEOTIDE SEQUENCE [LARGE SCALE GENOMIC DNA]</scope>
    <source>
        <strain evidence="6">DSM 44399</strain>
    </source>
</reference>
<dbReference type="PANTHER" id="PTHR43643">
    <property type="entry name" value="HISTIDINOL-PHOSPHATE AMINOTRANSFERASE 2"/>
    <property type="match status" value="1"/>
</dbReference>
<dbReference type="InterPro" id="IPR050106">
    <property type="entry name" value="HistidinolP_aminotransfase"/>
</dbReference>